<proteinExistence type="predicted"/>
<dbReference type="Proteomes" id="UP000176609">
    <property type="component" value="Unassembled WGS sequence"/>
</dbReference>
<protein>
    <submittedName>
        <fullName evidence="1">Uncharacterized protein</fullName>
    </submittedName>
</protein>
<evidence type="ECO:0000313" key="1">
    <source>
        <dbReference type="EMBL" id="OGG25732.1"/>
    </source>
</evidence>
<accession>A0A1F6AMK0</accession>
<sequence>MDTLASYGTTKCPATFGIQTNGLDAKLTEEGDPSPHQWELIQNYSGQVLTGFQTRDPNNLYQCPKREARCEKKKQDIFNQAIITNGLSRKPNFIEVYESDISDPLLATILDTAHQNLISR</sequence>
<evidence type="ECO:0000313" key="2">
    <source>
        <dbReference type="Proteomes" id="UP000176609"/>
    </source>
</evidence>
<gene>
    <name evidence="1" type="ORF">A2960_05275</name>
</gene>
<reference evidence="1 2" key="1">
    <citation type="journal article" date="2016" name="Nat. Commun.">
        <title>Thousands of microbial genomes shed light on interconnected biogeochemical processes in an aquifer system.</title>
        <authorList>
            <person name="Anantharaman K."/>
            <person name="Brown C.T."/>
            <person name="Hug L.A."/>
            <person name="Sharon I."/>
            <person name="Castelle C.J."/>
            <person name="Probst A.J."/>
            <person name="Thomas B.C."/>
            <person name="Singh A."/>
            <person name="Wilkins M.J."/>
            <person name="Karaoz U."/>
            <person name="Brodie E.L."/>
            <person name="Williams K.H."/>
            <person name="Hubbard S.S."/>
            <person name="Banfield J.F."/>
        </authorList>
    </citation>
    <scope>NUCLEOTIDE SEQUENCE [LARGE SCALE GENOMIC DNA]</scope>
</reference>
<comment type="caution">
    <text evidence="1">The sequence shown here is derived from an EMBL/GenBank/DDBJ whole genome shotgun (WGS) entry which is preliminary data.</text>
</comment>
<dbReference type="EMBL" id="MFJR01000015">
    <property type="protein sequence ID" value="OGG25732.1"/>
    <property type="molecule type" value="Genomic_DNA"/>
</dbReference>
<name>A0A1F6AMK0_9BACT</name>
<dbReference type="AlphaFoldDB" id="A0A1F6AMK0"/>
<organism evidence="1 2">
    <name type="scientific">Candidatus Gottesmanbacteria bacterium RIFCSPLOWO2_01_FULL_39_12b</name>
    <dbReference type="NCBI Taxonomy" id="1798388"/>
    <lineage>
        <taxon>Bacteria</taxon>
        <taxon>Candidatus Gottesmaniibacteriota</taxon>
    </lineage>
</organism>